<evidence type="ECO:0000256" key="6">
    <source>
        <dbReference type="SAM" id="Phobius"/>
    </source>
</evidence>
<reference evidence="7" key="1">
    <citation type="submission" date="2020-05" db="EMBL/GenBank/DDBJ databases">
        <title>Phylogenomic resolution of chytrid fungi.</title>
        <authorList>
            <person name="Stajich J.E."/>
            <person name="Amses K."/>
            <person name="Simmons R."/>
            <person name="Seto K."/>
            <person name="Myers J."/>
            <person name="Bonds A."/>
            <person name="Quandt C.A."/>
            <person name="Barry K."/>
            <person name="Liu P."/>
            <person name="Grigoriev I."/>
            <person name="Longcore J.E."/>
            <person name="James T.Y."/>
        </authorList>
    </citation>
    <scope>NUCLEOTIDE SEQUENCE</scope>
    <source>
        <strain evidence="7">JEL0318</strain>
    </source>
</reference>
<dbReference type="Pfam" id="PF00335">
    <property type="entry name" value="Tetraspanin"/>
    <property type="match status" value="1"/>
</dbReference>
<dbReference type="AlphaFoldDB" id="A0AAD5SET8"/>
<evidence type="ECO:0000256" key="5">
    <source>
        <dbReference type="SAM" id="MobiDB-lite"/>
    </source>
</evidence>
<evidence type="ECO:0000313" key="7">
    <source>
        <dbReference type="EMBL" id="KAJ3052353.1"/>
    </source>
</evidence>
<protein>
    <recommendedName>
        <fullName evidence="9">Tetraspanin</fullName>
    </recommendedName>
</protein>
<feature type="region of interest" description="Disordered" evidence="5">
    <location>
        <begin position="337"/>
        <end position="358"/>
    </location>
</feature>
<dbReference type="InterPro" id="IPR018499">
    <property type="entry name" value="Tetraspanin/Peripherin"/>
</dbReference>
<evidence type="ECO:0000256" key="4">
    <source>
        <dbReference type="ARBA" id="ARBA00023136"/>
    </source>
</evidence>
<organism evidence="7 8">
    <name type="scientific">Rhizophlyctis rosea</name>
    <dbReference type="NCBI Taxonomy" id="64517"/>
    <lineage>
        <taxon>Eukaryota</taxon>
        <taxon>Fungi</taxon>
        <taxon>Fungi incertae sedis</taxon>
        <taxon>Chytridiomycota</taxon>
        <taxon>Chytridiomycota incertae sedis</taxon>
        <taxon>Chytridiomycetes</taxon>
        <taxon>Rhizophlyctidales</taxon>
        <taxon>Rhizophlyctidaceae</taxon>
        <taxon>Rhizophlyctis</taxon>
    </lineage>
</organism>
<keyword evidence="2 6" id="KW-0812">Transmembrane</keyword>
<dbReference type="Proteomes" id="UP001212841">
    <property type="component" value="Unassembled WGS sequence"/>
</dbReference>
<feature type="transmembrane region" description="Helical" evidence="6">
    <location>
        <begin position="380"/>
        <end position="405"/>
    </location>
</feature>
<feature type="compositionally biased region" description="Polar residues" evidence="5">
    <location>
        <begin position="339"/>
        <end position="349"/>
    </location>
</feature>
<keyword evidence="3 6" id="KW-1133">Transmembrane helix</keyword>
<comment type="caution">
    <text evidence="7">The sequence shown here is derived from an EMBL/GenBank/DDBJ whole genome shotgun (WGS) entry which is preliminary data.</text>
</comment>
<evidence type="ECO:0008006" key="9">
    <source>
        <dbReference type="Google" id="ProtNLM"/>
    </source>
</evidence>
<feature type="compositionally biased region" description="Low complexity" evidence="5">
    <location>
        <begin position="31"/>
        <end position="40"/>
    </location>
</feature>
<keyword evidence="4 6" id="KW-0472">Membrane</keyword>
<sequence>MSRNAPVLHLEPISATDPPHVDPFADEALLSSSGSSSSSSHTTANDHSLGKRASDTTVVDIENEQMLKQTNPTSTSSDEKSTYDQYQQYLNVYPVPEKNYEIVDDGVSHHSRGRSRSSFGIKRSFSRRSASRKSMRSYISNISMINRKNLARFGKSKVSFLLFNTLYTVIGILMAILAVFTYVGNYSMAPLVLIVRRDLFLGLTIVGCGMIVTGLIGFAGAFLHKKRLLSTHSLLLAPVLVGLIVSGYIAYKQRHDVHWDREVAWGWGDLGENRKVIQNSFQCCGYFSSYDRPYVDSTCANYQFASTHYTTRSLHERSSAHSIQLMARQGQLPGIPSFEPSTSVPQTPNRENDGSSLDIPAAPAPRPGCLNSWKNFAGKWLTIIYAFCFSMIPLSLVEFIVSILATNHVYD</sequence>
<gene>
    <name evidence="7" type="ORF">HK097_006474</name>
</gene>
<evidence type="ECO:0000256" key="2">
    <source>
        <dbReference type="ARBA" id="ARBA00022692"/>
    </source>
</evidence>
<feature type="transmembrane region" description="Helical" evidence="6">
    <location>
        <begin position="200"/>
        <end position="222"/>
    </location>
</feature>
<evidence type="ECO:0000256" key="3">
    <source>
        <dbReference type="ARBA" id="ARBA00022989"/>
    </source>
</evidence>
<dbReference type="GO" id="GO:0016020">
    <property type="term" value="C:membrane"/>
    <property type="evidence" value="ECO:0007669"/>
    <property type="project" value="UniProtKB-SubCell"/>
</dbReference>
<evidence type="ECO:0000256" key="1">
    <source>
        <dbReference type="ARBA" id="ARBA00004141"/>
    </source>
</evidence>
<feature type="region of interest" description="Disordered" evidence="5">
    <location>
        <begin position="1"/>
        <end position="82"/>
    </location>
</feature>
<feature type="transmembrane region" description="Helical" evidence="6">
    <location>
        <begin position="234"/>
        <end position="251"/>
    </location>
</feature>
<proteinExistence type="predicted"/>
<keyword evidence="8" id="KW-1185">Reference proteome</keyword>
<feature type="transmembrane region" description="Helical" evidence="6">
    <location>
        <begin position="158"/>
        <end position="180"/>
    </location>
</feature>
<feature type="compositionally biased region" description="Polar residues" evidence="5">
    <location>
        <begin position="66"/>
        <end position="76"/>
    </location>
</feature>
<accession>A0AAD5SET8</accession>
<comment type="subcellular location">
    <subcellularLocation>
        <location evidence="1">Membrane</location>
        <topology evidence="1">Multi-pass membrane protein</topology>
    </subcellularLocation>
</comment>
<evidence type="ECO:0000313" key="8">
    <source>
        <dbReference type="Proteomes" id="UP001212841"/>
    </source>
</evidence>
<dbReference type="EMBL" id="JADGJD010000302">
    <property type="protein sequence ID" value="KAJ3052353.1"/>
    <property type="molecule type" value="Genomic_DNA"/>
</dbReference>
<name>A0AAD5SET8_9FUNG</name>